<dbReference type="InterPro" id="IPR051159">
    <property type="entry name" value="Hexapeptide_acetyltransf"/>
</dbReference>
<evidence type="ECO:0000313" key="2">
    <source>
        <dbReference type="Proteomes" id="UP000028640"/>
    </source>
</evidence>
<keyword evidence="2" id="KW-1185">Reference proteome</keyword>
<dbReference type="EMBL" id="JMPJ01000039">
    <property type="protein sequence ID" value="KFC83114.1"/>
    <property type="molecule type" value="Genomic_DNA"/>
</dbReference>
<evidence type="ECO:0000313" key="1">
    <source>
        <dbReference type="EMBL" id="KFC83114.1"/>
    </source>
</evidence>
<comment type="caution">
    <text evidence="1">The sequence shown here is derived from an EMBL/GenBank/DDBJ whole genome shotgun (WGS) entry which is preliminary data.</text>
</comment>
<dbReference type="eggNOG" id="COG0110">
    <property type="taxonomic scope" value="Bacteria"/>
</dbReference>
<accession>A0A085GHB9</accession>
<sequence>MFYKFMNFYYKMKYRHFLDRRVSIDKTAFIHHAATFIVRNNPNASINVGEGAYIGRYNNIHTNSNITIGKDSVLSDYVFISTLSHGFDPSAGRIMSQEDQDKGPVILGDNVFIGFAAKILPNVKLGEWTIVGAGSVVTKSYPDGFVMIAGNPAKVIKRYDHDNKNWING</sequence>
<dbReference type="Proteomes" id="UP000028640">
    <property type="component" value="Unassembled WGS sequence"/>
</dbReference>
<dbReference type="STRING" id="910964.GEAM_1384"/>
<protein>
    <submittedName>
        <fullName evidence="1">Putative transferase</fullName>
    </submittedName>
</protein>
<dbReference type="PANTHER" id="PTHR23416">
    <property type="entry name" value="SIALIC ACID SYNTHASE-RELATED"/>
    <property type="match status" value="1"/>
</dbReference>
<dbReference type="GO" id="GO:0016740">
    <property type="term" value="F:transferase activity"/>
    <property type="evidence" value="ECO:0007669"/>
    <property type="project" value="UniProtKB-KW"/>
</dbReference>
<organism evidence="1 2">
    <name type="scientific">Ewingella americana (strain ATCC 33852 / DSM 4580 / CCUG 14506 / JCM 5911 / LMG 7869 / NCTC 12157 / CDC 1468-78)</name>
    <dbReference type="NCBI Taxonomy" id="910964"/>
    <lineage>
        <taxon>Bacteria</taxon>
        <taxon>Pseudomonadati</taxon>
        <taxon>Pseudomonadota</taxon>
        <taxon>Gammaproteobacteria</taxon>
        <taxon>Enterobacterales</taxon>
        <taxon>Yersiniaceae</taxon>
        <taxon>Ewingella</taxon>
    </lineage>
</organism>
<dbReference type="SUPFAM" id="SSF51161">
    <property type="entry name" value="Trimeric LpxA-like enzymes"/>
    <property type="match status" value="1"/>
</dbReference>
<dbReference type="GeneID" id="78379730"/>
<gene>
    <name evidence="1" type="ORF">GEAM_1384</name>
</gene>
<dbReference type="CDD" id="cd04647">
    <property type="entry name" value="LbH_MAT_like"/>
    <property type="match status" value="1"/>
</dbReference>
<dbReference type="Pfam" id="PF00132">
    <property type="entry name" value="Hexapep"/>
    <property type="match status" value="1"/>
</dbReference>
<dbReference type="InterPro" id="IPR011004">
    <property type="entry name" value="Trimer_LpxA-like_sf"/>
</dbReference>
<proteinExistence type="predicted"/>
<dbReference type="RefSeq" id="WP_034789891.1">
    <property type="nucleotide sequence ID" value="NZ_JMPJ01000039.1"/>
</dbReference>
<dbReference type="InterPro" id="IPR001451">
    <property type="entry name" value="Hexapep"/>
</dbReference>
<reference evidence="1 2" key="1">
    <citation type="submission" date="2014-05" db="EMBL/GenBank/DDBJ databases">
        <title>ATOL: Assembling a taxonomically balanced genome-scale reconstruction of the evolutionary history of the Enterobacteriaceae.</title>
        <authorList>
            <person name="Plunkett G.III."/>
            <person name="Neeno-Eckwall E.C."/>
            <person name="Glasner J.D."/>
            <person name="Perna N.T."/>
        </authorList>
    </citation>
    <scope>NUCLEOTIDE SEQUENCE [LARGE SCALE GENOMIC DNA]</scope>
    <source>
        <strain evidence="1 2">ATCC 33852</strain>
    </source>
</reference>
<dbReference type="AlphaFoldDB" id="A0A085GHB9"/>
<dbReference type="OrthoDB" id="9815592at2"/>
<dbReference type="Gene3D" id="2.160.10.10">
    <property type="entry name" value="Hexapeptide repeat proteins"/>
    <property type="match status" value="1"/>
</dbReference>
<keyword evidence="1" id="KW-0808">Transferase</keyword>
<name>A0A085GHB9_EWIA3</name>